<sequence>MSSVHYKFRNALSYNIVGISGLTVKINQLKQVICEKESIRIDTFDLEVQNAHTHEEYKDDDFIPRNSSVVIKRVPRNGASKLPKLLESNVYGDGTKGLTGTTDAATLVNYEAMSESERITHMKHTSTVAYHSSNYQRKTFNQSGTPPPSSYVCNRCLQPGHWYKTCPMMNTKRTTGIPSEELMTSTKDDPHAMLHPSGKYVVPIMHWRARNQRIAESNTIPQVDLDKKAEERSKMNELPFELTCPLCNSIFKDAVLTMCCGSSFCADCLTKKIFDSKDVKCPGTGCQQKKMTSNSFCSNKKLREKVGHYTLSLTCLSDQTVDNKIVDTKYNDIVSSVNGILKSTPPAIVSIDLTTPLSLAINSKITAETLLDNISGQENPLAQDDSESSLELCCEPHQKQLSPVNISNDVGSFSNLTKTIKPNHVNIAHSFGAQMMPYSMNNQFACSDTGFPLFPPGFSMPPINNELARGRWDSFEDETVSKKENKNKRSSPQRVEDPDKKRRRRHDEEPSKKYDKEKKHHKSSRHHEKKHRLKNSENHDSKKQH</sequence>
<proteinExistence type="predicted"/>
<dbReference type="Proteomes" id="UP000095286">
    <property type="component" value="Unplaced"/>
</dbReference>
<evidence type="ECO:0000313" key="2">
    <source>
        <dbReference type="WBParaSite" id="RSKR_0000286200.1"/>
    </source>
</evidence>
<name>A0AC35TPY5_9BILA</name>
<accession>A0AC35TPY5</accession>
<organism evidence="1 2">
    <name type="scientific">Rhabditophanes sp. KR3021</name>
    <dbReference type="NCBI Taxonomy" id="114890"/>
    <lineage>
        <taxon>Eukaryota</taxon>
        <taxon>Metazoa</taxon>
        <taxon>Ecdysozoa</taxon>
        <taxon>Nematoda</taxon>
        <taxon>Chromadorea</taxon>
        <taxon>Rhabditida</taxon>
        <taxon>Tylenchina</taxon>
        <taxon>Panagrolaimomorpha</taxon>
        <taxon>Strongyloidoidea</taxon>
        <taxon>Alloionematidae</taxon>
        <taxon>Rhabditophanes</taxon>
    </lineage>
</organism>
<dbReference type="WBParaSite" id="RSKR_0000286200.1">
    <property type="protein sequence ID" value="RSKR_0000286200.1"/>
    <property type="gene ID" value="RSKR_0000286200"/>
</dbReference>
<reference evidence="2" key="1">
    <citation type="submission" date="2016-11" db="UniProtKB">
        <authorList>
            <consortium name="WormBaseParasite"/>
        </authorList>
    </citation>
    <scope>IDENTIFICATION</scope>
    <source>
        <strain evidence="2">KR3021</strain>
    </source>
</reference>
<evidence type="ECO:0000313" key="1">
    <source>
        <dbReference type="Proteomes" id="UP000095286"/>
    </source>
</evidence>
<protein>
    <submittedName>
        <fullName evidence="2">E3 ubiquitin-protein ligase RBBP6</fullName>
    </submittedName>
</protein>